<dbReference type="Proteomes" id="UP000594262">
    <property type="component" value="Unplaced"/>
</dbReference>
<dbReference type="InterPro" id="IPR019775">
    <property type="entry name" value="WD40_repeat_CS"/>
</dbReference>
<feature type="compositionally biased region" description="Acidic residues" evidence="4">
    <location>
        <begin position="95"/>
        <end position="110"/>
    </location>
</feature>
<dbReference type="PANTHER" id="PTHR22847:SF722">
    <property type="entry name" value="NOVEL PROTEIN"/>
    <property type="match status" value="1"/>
</dbReference>
<feature type="region of interest" description="Disordered" evidence="4">
    <location>
        <begin position="206"/>
        <end position="227"/>
    </location>
</feature>
<feature type="region of interest" description="Disordered" evidence="4">
    <location>
        <begin position="694"/>
        <end position="735"/>
    </location>
</feature>
<sequence>MIRTLMLGAVALDEMQLYSGERHASTDSGVFDDGQVVYDDSGRVVQNEVLMKPGVEVYQSEEAELVYGQNGEITEIENNNNTIMTSSNEMILGSEGEETGTPDESTDEAEGSPRSESESEVEIIDDDEEEIEESAEEIGESESESVEEESGDENVDTRESIRSELQDLLAEEEAAMVKLTKEVELSALEEKRIANKLKDEHVIKDAEENKHHMPNPAEGLLGMNGNGDVVLTTESDNEITNGAVENGHSSAESETEEQLNGDAQTGEGEKVENEVAEPQEPEGVQEEVAMETAEETPSPKPEETKEEVIEVKPRRSTRIKKAKKVNSDLFVEMNLKTNLLEGHHHDVCSVDMFGKFILSAGRDTSLKLWDSSTNVELQSLGGHESTITKVLFATDQDFESIPPALTASTDCSVRLWNLDEGKMTKSIYVYNTVTCMDYSHGNILIGTDGGKMEVYELESGQQKFSANAFEGVAITEVKFLDDTKAVCGGANGVISIFNTNPTGEGGKTLFTLDGDNVAVVSNTEANSEPSDATTTTSKLNMSKINCMAVFEDLIVYGDNGYNIKILDYKKGEVTKIRNNLKEFCPTEALHIGQFQSSSYLFSVGSDVDTGDAYVNIRSLPDLQYMGTIRDIETNSGSVTCFTQQDINNKLHFVTGGAQLRLWNQVVRRGRKRKNSPNGDVAYVPCKYICNFTDPRDSEPETDDNETELESSGEQTGKSESITERIPAGKSWCTIL</sequence>
<dbReference type="InterPro" id="IPR001680">
    <property type="entry name" value="WD40_rpt"/>
</dbReference>
<dbReference type="Pfam" id="PF00400">
    <property type="entry name" value="WD40"/>
    <property type="match status" value="2"/>
</dbReference>
<dbReference type="Gene3D" id="2.130.10.10">
    <property type="entry name" value="YVTN repeat-like/Quinoprotein amine dehydrogenase"/>
    <property type="match status" value="2"/>
</dbReference>
<feature type="region of interest" description="Disordered" evidence="4">
    <location>
        <begin position="93"/>
        <end position="159"/>
    </location>
</feature>
<dbReference type="AlphaFoldDB" id="A0A7M5X875"/>
<dbReference type="InterPro" id="IPR036322">
    <property type="entry name" value="WD40_repeat_dom_sf"/>
</dbReference>
<evidence type="ECO:0000256" key="3">
    <source>
        <dbReference type="PROSITE-ProRule" id="PRU00221"/>
    </source>
</evidence>
<evidence type="ECO:0000256" key="4">
    <source>
        <dbReference type="SAM" id="MobiDB-lite"/>
    </source>
</evidence>
<evidence type="ECO:0000256" key="2">
    <source>
        <dbReference type="ARBA" id="ARBA00022737"/>
    </source>
</evidence>
<dbReference type="EnsemblMetazoa" id="CLYHEMT019352.3">
    <property type="protein sequence ID" value="CLYHEMP019352.3"/>
    <property type="gene ID" value="CLYHEMG019352"/>
</dbReference>
<accession>A0A7M5X875</accession>
<dbReference type="SMART" id="SM00320">
    <property type="entry name" value="WD40"/>
    <property type="match status" value="5"/>
</dbReference>
<feature type="compositionally biased region" description="Acidic residues" evidence="4">
    <location>
        <begin position="274"/>
        <end position="294"/>
    </location>
</feature>
<keyword evidence="1 3" id="KW-0853">WD repeat</keyword>
<feature type="compositionally biased region" description="Acidic residues" evidence="4">
    <location>
        <begin position="118"/>
        <end position="154"/>
    </location>
</feature>
<feature type="repeat" description="WD" evidence="3">
    <location>
        <begin position="340"/>
        <end position="379"/>
    </location>
</feature>
<dbReference type="InterPro" id="IPR015943">
    <property type="entry name" value="WD40/YVTN_repeat-like_dom_sf"/>
</dbReference>
<name>A0A7M5X875_9CNID</name>
<dbReference type="PANTHER" id="PTHR22847">
    <property type="entry name" value="WD40 REPEAT PROTEIN"/>
    <property type="match status" value="1"/>
</dbReference>
<keyword evidence="6" id="KW-1185">Reference proteome</keyword>
<reference evidence="5" key="1">
    <citation type="submission" date="2021-01" db="UniProtKB">
        <authorList>
            <consortium name="EnsemblMetazoa"/>
        </authorList>
    </citation>
    <scope>IDENTIFICATION</scope>
</reference>
<feature type="compositionally biased region" description="Acidic residues" evidence="4">
    <location>
        <begin position="699"/>
        <end position="710"/>
    </location>
</feature>
<feature type="compositionally biased region" description="Basic and acidic residues" evidence="4">
    <location>
        <begin position="300"/>
        <end position="309"/>
    </location>
</feature>
<dbReference type="OrthoDB" id="7340501at2759"/>
<organism evidence="5 6">
    <name type="scientific">Clytia hemisphaerica</name>
    <dbReference type="NCBI Taxonomy" id="252671"/>
    <lineage>
        <taxon>Eukaryota</taxon>
        <taxon>Metazoa</taxon>
        <taxon>Cnidaria</taxon>
        <taxon>Hydrozoa</taxon>
        <taxon>Hydroidolina</taxon>
        <taxon>Leptothecata</taxon>
        <taxon>Obeliida</taxon>
        <taxon>Clytiidae</taxon>
        <taxon>Clytia</taxon>
    </lineage>
</organism>
<evidence type="ECO:0000313" key="6">
    <source>
        <dbReference type="Proteomes" id="UP000594262"/>
    </source>
</evidence>
<keyword evidence="2" id="KW-0677">Repeat</keyword>
<proteinExistence type="predicted"/>
<evidence type="ECO:0000256" key="1">
    <source>
        <dbReference type="ARBA" id="ARBA00022574"/>
    </source>
</evidence>
<dbReference type="GeneID" id="136805557"/>
<protein>
    <submittedName>
        <fullName evidence="5">Uncharacterized protein</fullName>
    </submittedName>
</protein>
<dbReference type="PROSITE" id="PS00678">
    <property type="entry name" value="WD_REPEATS_1"/>
    <property type="match status" value="1"/>
</dbReference>
<dbReference type="SUPFAM" id="SSF50978">
    <property type="entry name" value="WD40 repeat-like"/>
    <property type="match status" value="1"/>
</dbReference>
<feature type="region of interest" description="Disordered" evidence="4">
    <location>
        <begin position="240"/>
        <end position="309"/>
    </location>
</feature>
<evidence type="ECO:0000313" key="5">
    <source>
        <dbReference type="EnsemblMetazoa" id="CLYHEMP019352.3"/>
    </source>
</evidence>
<dbReference type="PROSITE" id="PS50082">
    <property type="entry name" value="WD_REPEATS_2"/>
    <property type="match status" value="2"/>
</dbReference>
<dbReference type="RefSeq" id="XP_066918227.1">
    <property type="nucleotide sequence ID" value="XM_067062126.1"/>
</dbReference>
<feature type="repeat" description="WD" evidence="3">
    <location>
        <begin position="380"/>
        <end position="426"/>
    </location>
</feature>